<evidence type="ECO:0000313" key="1">
    <source>
        <dbReference type="EMBL" id="GCF95744.1"/>
    </source>
</evidence>
<reference evidence="2" key="1">
    <citation type="submission" date="2019-02" db="EMBL/GenBank/DDBJ databases">
        <title>Draft genome sequence of Enterococcus sp. Gos25-1.</title>
        <authorList>
            <person name="Tanaka N."/>
            <person name="Shiwa Y."/>
            <person name="Fujita N."/>
        </authorList>
    </citation>
    <scope>NUCLEOTIDE SEQUENCE [LARGE SCALE GENOMIC DNA]</scope>
    <source>
        <strain evidence="2">Gos25-1</strain>
    </source>
</reference>
<dbReference type="RefSeq" id="WP_175580158.1">
    <property type="nucleotide sequence ID" value="NZ_BJCC01000037.1"/>
</dbReference>
<organism evidence="1 2">
    <name type="scientific">Enterococcus florum</name>
    <dbReference type="NCBI Taxonomy" id="2480627"/>
    <lineage>
        <taxon>Bacteria</taxon>
        <taxon>Bacillati</taxon>
        <taxon>Bacillota</taxon>
        <taxon>Bacilli</taxon>
        <taxon>Lactobacillales</taxon>
        <taxon>Enterococcaceae</taxon>
        <taxon>Enterococcus</taxon>
    </lineage>
</organism>
<proteinExistence type="predicted"/>
<protein>
    <submittedName>
        <fullName evidence="1">Uncharacterized protein</fullName>
    </submittedName>
</protein>
<comment type="caution">
    <text evidence="1">The sequence shown here is derived from an EMBL/GenBank/DDBJ whole genome shotgun (WGS) entry which is preliminary data.</text>
</comment>
<keyword evidence="2" id="KW-1185">Reference proteome</keyword>
<evidence type="ECO:0000313" key="2">
    <source>
        <dbReference type="Proteomes" id="UP000290567"/>
    </source>
</evidence>
<gene>
    <name evidence="1" type="ORF">NRIC_36350</name>
</gene>
<accession>A0A4P5PG40</accession>
<dbReference type="AlphaFoldDB" id="A0A4P5PG40"/>
<dbReference type="Proteomes" id="UP000290567">
    <property type="component" value="Unassembled WGS sequence"/>
</dbReference>
<name>A0A4P5PG40_9ENTE</name>
<sequence length="48" mass="5662">MTFLKENRYYRIAFDFVNNQFLAIDAADENKFAFGITIEQAIDTLVRQ</sequence>
<dbReference type="EMBL" id="BJCC01000037">
    <property type="protein sequence ID" value="GCF95744.1"/>
    <property type="molecule type" value="Genomic_DNA"/>
</dbReference>